<evidence type="ECO:0000313" key="2">
    <source>
        <dbReference type="WBParaSite" id="MBELARI_LOCUS1496"/>
    </source>
</evidence>
<accession>A0AAF3ELS3</accession>
<keyword evidence="1" id="KW-1185">Reference proteome</keyword>
<dbReference type="Proteomes" id="UP000887575">
    <property type="component" value="Unassembled WGS sequence"/>
</dbReference>
<dbReference type="WBParaSite" id="MBELARI_LOCUS1496">
    <property type="protein sequence ID" value="MBELARI_LOCUS1496"/>
    <property type="gene ID" value="MBELARI_LOCUS1496"/>
</dbReference>
<evidence type="ECO:0000313" key="1">
    <source>
        <dbReference type="Proteomes" id="UP000887575"/>
    </source>
</evidence>
<proteinExistence type="predicted"/>
<sequence>MAPTYTWRAFESHKWVYDPTKLTYETTKETLTAMANTFWINIMAAYARPKAKPLSISVWSEKKKSLRFSVPKQQLMESPRVSASLEELFGCTIVRSEDFDYYAEGTTHTFRKVLIRLNKSSQLVVIEHVNDTNDIGSGENQINNDDISNFVYEIECDLLPKIRRCLKRKEIEAIEFNIWNGIVGDTAKSITRNRARRQAGYTISWQNVIAPVLNLVLHKINPLNFECFS</sequence>
<protein>
    <submittedName>
        <fullName evidence="2">Uncharacterized protein</fullName>
    </submittedName>
</protein>
<dbReference type="AlphaFoldDB" id="A0AAF3ELS3"/>
<name>A0AAF3ELS3_9BILA</name>
<reference evidence="2" key="1">
    <citation type="submission" date="2024-02" db="UniProtKB">
        <authorList>
            <consortium name="WormBaseParasite"/>
        </authorList>
    </citation>
    <scope>IDENTIFICATION</scope>
</reference>
<organism evidence="1 2">
    <name type="scientific">Mesorhabditis belari</name>
    <dbReference type="NCBI Taxonomy" id="2138241"/>
    <lineage>
        <taxon>Eukaryota</taxon>
        <taxon>Metazoa</taxon>
        <taxon>Ecdysozoa</taxon>
        <taxon>Nematoda</taxon>
        <taxon>Chromadorea</taxon>
        <taxon>Rhabditida</taxon>
        <taxon>Rhabditina</taxon>
        <taxon>Rhabditomorpha</taxon>
        <taxon>Rhabditoidea</taxon>
        <taxon>Rhabditidae</taxon>
        <taxon>Mesorhabditinae</taxon>
        <taxon>Mesorhabditis</taxon>
    </lineage>
</organism>